<evidence type="ECO:0000313" key="17">
    <source>
        <dbReference type="Proteomes" id="UP000469421"/>
    </source>
</evidence>
<evidence type="ECO:0000256" key="8">
    <source>
        <dbReference type="ARBA" id="ARBA00022729"/>
    </source>
</evidence>
<feature type="compositionally biased region" description="Basic and acidic residues" evidence="14">
    <location>
        <begin position="420"/>
        <end position="445"/>
    </location>
</feature>
<evidence type="ECO:0000256" key="7">
    <source>
        <dbReference type="ARBA" id="ARBA00022723"/>
    </source>
</evidence>
<keyword evidence="12" id="KW-0408">Iron</keyword>
<evidence type="ECO:0000256" key="10">
    <source>
        <dbReference type="ARBA" id="ARBA00022982"/>
    </source>
</evidence>
<comment type="cofactor">
    <cofactor evidence="1">
        <name>heme c</name>
        <dbReference type="ChEBI" id="CHEBI:61717"/>
    </cofactor>
</comment>
<keyword evidence="9" id="KW-0106">Calcium</keyword>
<protein>
    <recommendedName>
        <fullName evidence="4">nitrite reductase (cytochrome; ammonia-forming)</fullName>
        <ecNumber evidence="4">1.7.2.2</ecNumber>
    </recommendedName>
</protein>
<keyword evidence="6" id="KW-0349">Heme</keyword>
<evidence type="ECO:0000256" key="1">
    <source>
        <dbReference type="ARBA" id="ARBA00001926"/>
    </source>
</evidence>
<comment type="caution">
    <text evidence="16">The sequence shown here is derived from an EMBL/GenBank/DDBJ whole genome shotgun (WGS) entry which is preliminary data.</text>
</comment>
<dbReference type="Proteomes" id="UP000469421">
    <property type="component" value="Unassembled WGS sequence"/>
</dbReference>
<dbReference type="GO" id="GO:0019645">
    <property type="term" value="P:anaerobic electron transport chain"/>
    <property type="evidence" value="ECO:0007669"/>
    <property type="project" value="TreeGrafter"/>
</dbReference>
<dbReference type="EC" id="1.7.2.2" evidence="4"/>
<dbReference type="Gene3D" id="3.90.10.10">
    <property type="entry name" value="Cytochrome C3"/>
    <property type="match status" value="2"/>
</dbReference>
<keyword evidence="17" id="KW-1185">Reference proteome</keyword>
<evidence type="ECO:0000256" key="11">
    <source>
        <dbReference type="ARBA" id="ARBA00023002"/>
    </source>
</evidence>
<keyword evidence="5" id="KW-0813">Transport</keyword>
<dbReference type="InterPro" id="IPR003321">
    <property type="entry name" value="Cyt_c552"/>
</dbReference>
<evidence type="ECO:0000256" key="12">
    <source>
        <dbReference type="ARBA" id="ARBA00023004"/>
    </source>
</evidence>
<evidence type="ECO:0000256" key="13">
    <source>
        <dbReference type="ARBA" id="ARBA00049131"/>
    </source>
</evidence>
<evidence type="ECO:0000259" key="15">
    <source>
        <dbReference type="Pfam" id="PF14537"/>
    </source>
</evidence>
<evidence type="ECO:0000256" key="6">
    <source>
        <dbReference type="ARBA" id="ARBA00022617"/>
    </source>
</evidence>
<keyword evidence="8" id="KW-0732">Signal</keyword>
<proteinExistence type="inferred from homology"/>
<dbReference type="GO" id="GO:0020037">
    <property type="term" value="F:heme binding"/>
    <property type="evidence" value="ECO:0007669"/>
    <property type="project" value="TreeGrafter"/>
</dbReference>
<reference evidence="16 17" key="1">
    <citation type="submission" date="2019-10" db="EMBL/GenBank/DDBJ databases">
        <title>Alcanivorax sp.PA15-N-34 draft genome sequence.</title>
        <authorList>
            <person name="Liao X."/>
            <person name="Shao Z."/>
        </authorList>
    </citation>
    <scope>NUCLEOTIDE SEQUENCE [LARGE SCALE GENOMIC DNA]</scope>
    <source>
        <strain evidence="16 17">PA15-N-34</strain>
    </source>
</reference>
<evidence type="ECO:0000256" key="4">
    <source>
        <dbReference type="ARBA" id="ARBA00011887"/>
    </source>
</evidence>
<dbReference type="EMBL" id="WIRE01000002">
    <property type="protein sequence ID" value="MQX54687.1"/>
    <property type="molecule type" value="Genomic_DNA"/>
</dbReference>
<comment type="subcellular location">
    <subcellularLocation>
        <location evidence="2">Cell envelope</location>
    </subcellularLocation>
</comment>
<evidence type="ECO:0000313" key="16">
    <source>
        <dbReference type="EMBL" id="MQX54687.1"/>
    </source>
</evidence>
<feature type="domain" description="Tetrahaem cytochrome" evidence="15">
    <location>
        <begin position="48"/>
        <end position="139"/>
    </location>
</feature>
<gene>
    <name evidence="16" type="ORF">GFN93_15660</name>
</gene>
<accession>A0A6N7LW71</accession>
<dbReference type="PANTHER" id="PTHR30633:SF0">
    <property type="entry name" value="CYTOCHROME C-552"/>
    <property type="match status" value="1"/>
</dbReference>
<evidence type="ECO:0000256" key="14">
    <source>
        <dbReference type="SAM" id="MobiDB-lite"/>
    </source>
</evidence>
<keyword evidence="11" id="KW-0560">Oxidoreductase</keyword>
<dbReference type="GO" id="GO:0030288">
    <property type="term" value="C:outer membrane-bounded periplasmic space"/>
    <property type="evidence" value="ECO:0007669"/>
    <property type="project" value="TreeGrafter"/>
</dbReference>
<evidence type="ECO:0000256" key="3">
    <source>
        <dbReference type="ARBA" id="ARBA00009288"/>
    </source>
</evidence>
<organism evidence="16 17">
    <name type="scientific">Alcanivorax sediminis</name>
    <dbReference type="NCBI Taxonomy" id="2663008"/>
    <lineage>
        <taxon>Bacteria</taxon>
        <taxon>Pseudomonadati</taxon>
        <taxon>Pseudomonadota</taxon>
        <taxon>Gammaproteobacteria</taxon>
        <taxon>Oceanospirillales</taxon>
        <taxon>Alcanivoracaceae</taxon>
        <taxon>Alcanivorax</taxon>
    </lineage>
</organism>
<dbReference type="AlphaFoldDB" id="A0A6N7LW71"/>
<comment type="similarity">
    <text evidence="3">Belongs to the cytochrome c-552 family.</text>
</comment>
<evidence type="ECO:0000256" key="2">
    <source>
        <dbReference type="ARBA" id="ARBA00004196"/>
    </source>
</evidence>
<dbReference type="GO" id="GO:0046872">
    <property type="term" value="F:metal ion binding"/>
    <property type="evidence" value="ECO:0007669"/>
    <property type="project" value="UniProtKB-KW"/>
</dbReference>
<dbReference type="InterPro" id="IPR036280">
    <property type="entry name" value="Multihaem_cyt_sf"/>
</dbReference>
<dbReference type="PANTHER" id="PTHR30633">
    <property type="entry name" value="CYTOCHROME C-552 RESPIRATORY NITRITE REDUCTASE"/>
    <property type="match status" value="1"/>
</dbReference>
<name>A0A6N7LW71_9GAMM</name>
<keyword evidence="10" id="KW-0249">Electron transport</keyword>
<dbReference type="SUPFAM" id="SSF48695">
    <property type="entry name" value="Multiheme cytochromes"/>
    <property type="match status" value="1"/>
</dbReference>
<sequence length="445" mass="49155">MGSAKRNPVLWAIWLVASLALAIWLSLQLVDEEAPKTAFLPGPMTHGHHQIEMQCSVCHGDGFDSETTLQNACVDCHGEQLDDAQDSHPKSKFTNPRNADRLANVDARLCVSCHVEHRPELDVGMGVTLPMDMCAHCHEDIEKDRPSHEGMGFDTCANAGCHNFHDNRALYEDFLLAHAGEPWLKQPAQQAPRDLLARQMRDEDLMALMRGHGEAPADAAVPEHWDGSAHADAGVACTACHGGGDNWVDSPEPQQCATCHEPEHEGFLQGRHGMRLAQGLSPMTPSQSVLNMHVEASHRELTCISCHGAHDFDTQKAAVDSCIGCHNDEHSNQYLRSPHHALWKQEKRGELPPGSGVTCATCHMPREEKHGEIFVQHNQSLTMRPVEKMARPVCLQCHSLEFSLDALADPHLLENNFKGQPEKHVPSIDMAVDRDKARGDKKGPY</sequence>
<dbReference type="Pfam" id="PF14537">
    <property type="entry name" value="Cytochrom_c3_2"/>
    <property type="match status" value="1"/>
</dbReference>
<keyword evidence="7" id="KW-0479">Metal-binding</keyword>
<feature type="region of interest" description="Disordered" evidence="14">
    <location>
        <begin position="417"/>
        <end position="445"/>
    </location>
</feature>
<evidence type="ECO:0000256" key="5">
    <source>
        <dbReference type="ARBA" id="ARBA00022448"/>
    </source>
</evidence>
<dbReference type="CDD" id="cd08168">
    <property type="entry name" value="Cytochrom_C3"/>
    <property type="match status" value="1"/>
</dbReference>
<comment type="catalytic activity">
    <reaction evidence="13">
        <text>6 Fe(III)-[cytochrome c] + NH4(+) + 2 H2O = 6 Fe(II)-[cytochrome c] + nitrite + 8 H(+)</text>
        <dbReference type="Rhea" id="RHEA:13089"/>
        <dbReference type="Rhea" id="RHEA-COMP:10350"/>
        <dbReference type="Rhea" id="RHEA-COMP:14399"/>
        <dbReference type="ChEBI" id="CHEBI:15377"/>
        <dbReference type="ChEBI" id="CHEBI:15378"/>
        <dbReference type="ChEBI" id="CHEBI:16301"/>
        <dbReference type="ChEBI" id="CHEBI:28938"/>
        <dbReference type="ChEBI" id="CHEBI:29033"/>
        <dbReference type="ChEBI" id="CHEBI:29034"/>
        <dbReference type="EC" id="1.7.2.2"/>
    </reaction>
</comment>
<dbReference type="InterPro" id="IPR012286">
    <property type="entry name" value="Tetrahaem_cytochrome"/>
</dbReference>
<dbReference type="GO" id="GO:0042279">
    <property type="term" value="F:nitrite reductase (cytochrome, ammonia-forming) activity"/>
    <property type="evidence" value="ECO:0007669"/>
    <property type="project" value="UniProtKB-EC"/>
</dbReference>
<evidence type="ECO:0000256" key="9">
    <source>
        <dbReference type="ARBA" id="ARBA00022837"/>
    </source>
</evidence>
<dbReference type="Gene3D" id="1.10.1130.10">
    <property type="entry name" value="Flavocytochrome C3, Chain A"/>
    <property type="match status" value="1"/>
</dbReference>